<accession>A0ABS1X6D1</accession>
<feature type="signal peptide" evidence="1">
    <location>
        <begin position="1"/>
        <end position="23"/>
    </location>
</feature>
<keyword evidence="3" id="KW-1185">Reference proteome</keyword>
<dbReference type="RefSeq" id="WP_203170964.1">
    <property type="nucleotide sequence ID" value="NZ_JAEVLS010000010.1"/>
</dbReference>
<comment type="caution">
    <text evidence="2">The sequence shown here is derived from an EMBL/GenBank/DDBJ whole genome shotgun (WGS) entry which is preliminary data.</text>
</comment>
<proteinExistence type="predicted"/>
<name>A0ABS1X6D1_9GAMM</name>
<evidence type="ECO:0000256" key="1">
    <source>
        <dbReference type="SAM" id="SignalP"/>
    </source>
</evidence>
<organism evidence="2 3">
    <name type="scientific">Steroidobacter gossypii</name>
    <dbReference type="NCBI Taxonomy" id="2805490"/>
    <lineage>
        <taxon>Bacteria</taxon>
        <taxon>Pseudomonadati</taxon>
        <taxon>Pseudomonadota</taxon>
        <taxon>Gammaproteobacteria</taxon>
        <taxon>Steroidobacterales</taxon>
        <taxon>Steroidobacteraceae</taxon>
        <taxon>Steroidobacter</taxon>
    </lineage>
</organism>
<feature type="chain" id="PRO_5045912860" description="DUF1329 domain-containing protein" evidence="1">
    <location>
        <begin position="24"/>
        <end position="292"/>
    </location>
</feature>
<protein>
    <recommendedName>
        <fullName evidence="4">DUF1329 domain-containing protein</fullName>
    </recommendedName>
</protein>
<reference evidence="2 3" key="1">
    <citation type="journal article" date="2021" name="Int. J. Syst. Evol. Microbiol.">
        <title>Steroidobacter gossypii sp. nov., isolated from soil of cotton cropping field.</title>
        <authorList>
            <person name="Huang R."/>
            <person name="Yang S."/>
            <person name="Zhen C."/>
            <person name="Liu W."/>
        </authorList>
    </citation>
    <scope>NUCLEOTIDE SEQUENCE [LARGE SCALE GENOMIC DNA]</scope>
    <source>
        <strain evidence="2 3">S1-65</strain>
    </source>
</reference>
<gene>
    <name evidence="2" type="ORF">JM946_29010</name>
</gene>
<evidence type="ECO:0008006" key="4">
    <source>
        <dbReference type="Google" id="ProtNLM"/>
    </source>
</evidence>
<sequence length="292" mass="32103">MTSVLSRAIATALAVCVATAAVAAEKGPRTKDGKPDLNGIWQAMNSANYDLEPHAARAAMAMVPGQFVPVPAPQVVALGAVGSVPAGLGVVEGDAIPYTPAALAKKQENQKNWLELDPEIKCYLPGVPRANYMPYPFQIFHSKSADGTEHLFFAYEYAGAVRNIYMKDPGPPPADSWMGQSVGKWDGDTLVVEVTGFNGQTWFDRSGNHHSDKLKVTERYSQRGPDHLWYEATIEDPETFTRPWKIAMPLYRRVDPNAQLMQFKCVEFVEELMYGHLRKKPGTEGAPPAVKK</sequence>
<dbReference type="Proteomes" id="UP000661077">
    <property type="component" value="Unassembled WGS sequence"/>
</dbReference>
<keyword evidence="1" id="KW-0732">Signal</keyword>
<evidence type="ECO:0000313" key="3">
    <source>
        <dbReference type="Proteomes" id="UP000661077"/>
    </source>
</evidence>
<evidence type="ECO:0000313" key="2">
    <source>
        <dbReference type="EMBL" id="MBM0108791.1"/>
    </source>
</evidence>
<dbReference type="EMBL" id="JAEVLS010000010">
    <property type="protein sequence ID" value="MBM0108791.1"/>
    <property type="molecule type" value="Genomic_DNA"/>
</dbReference>